<feature type="compositionally biased region" description="Polar residues" evidence="2">
    <location>
        <begin position="114"/>
        <end position="126"/>
    </location>
</feature>
<keyword evidence="1" id="KW-0175">Coiled coil</keyword>
<protein>
    <submittedName>
        <fullName evidence="4">BZIP transcription factor (LziP), putative</fullName>
    </submittedName>
</protein>
<feature type="compositionally biased region" description="Polar residues" evidence="2">
    <location>
        <begin position="331"/>
        <end position="344"/>
    </location>
</feature>
<feature type="compositionally biased region" description="Basic and acidic residues" evidence="2">
    <location>
        <begin position="397"/>
        <end position="414"/>
    </location>
</feature>
<dbReference type="SMART" id="SM00338">
    <property type="entry name" value="BRLZ"/>
    <property type="match status" value="1"/>
</dbReference>
<evidence type="ECO:0000313" key="5">
    <source>
        <dbReference type="Proteomes" id="UP000008866"/>
    </source>
</evidence>
<feature type="compositionally biased region" description="Polar residues" evidence="2">
    <location>
        <begin position="492"/>
        <end position="516"/>
    </location>
</feature>
<dbReference type="PANTHER" id="PTHR37616">
    <property type="entry name" value="BZIP TRANSCRIPTION FACTOR 60-LIKE"/>
    <property type="match status" value="1"/>
</dbReference>
<dbReference type="Proteomes" id="UP000008866">
    <property type="component" value="Unassembled WGS sequence"/>
</dbReference>
<dbReference type="PROSITE" id="PS50217">
    <property type="entry name" value="BZIP"/>
    <property type="match status" value="1"/>
</dbReference>
<dbReference type="STRING" id="663331.D4B143"/>
<feature type="region of interest" description="Disordered" evidence="2">
    <location>
        <begin position="285"/>
        <end position="347"/>
    </location>
</feature>
<dbReference type="InterPro" id="IPR046347">
    <property type="entry name" value="bZIP_sf"/>
</dbReference>
<dbReference type="EMBL" id="ABSU01000025">
    <property type="protein sequence ID" value="EFE30978.1"/>
    <property type="molecule type" value="Genomic_DNA"/>
</dbReference>
<keyword evidence="5" id="KW-1185">Reference proteome</keyword>
<feature type="compositionally biased region" description="Low complexity" evidence="2">
    <location>
        <begin position="135"/>
        <end position="161"/>
    </location>
</feature>
<evidence type="ECO:0000259" key="3">
    <source>
        <dbReference type="PROSITE" id="PS50217"/>
    </source>
</evidence>
<reference evidence="5" key="1">
    <citation type="journal article" date="2011" name="Genome Biol.">
        <title>Comparative and functional genomics provide insights into the pathogenicity of dermatophytic fungi.</title>
        <authorList>
            <person name="Burmester A."/>
            <person name="Shelest E."/>
            <person name="Gloeckner G."/>
            <person name="Heddergott C."/>
            <person name="Schindler S."/>
            <person name="Staib P."/>
            <person name="Heidel A."/>
            <person name="Felder M."/>
            <person name="Petzold A."/>
            <person name="Szafranski K."/>
            <person name="Feuermann M."/>
            <person name="Pedruzzi I."/>
            <person name="Priebe S."/>
            <person name="Groth M."/>
            <person name="Winkler R."/>
            <person name="Li W."/>
            <person name="Kniemeyer O."/>
            <person name="Schroeckh V."/>
            <person name="Hertweck C."/>
            <person name="Hube B."/>
            <person name="White T.C."/>
            <person name="Platzer M."/>
            <person name="Guthke R."/>
            <person name="Heitman J."/>
            <person name="Woestemeyer J."/>
            <person name="Zipfel P.F."/>
            <person name="Monod M."/>
            <person name="Brakhage A.A."/>
        </authorList>
    </citation>
    <scope>NUCLEOTIDE SEQUENCE [LARGE SCALE GENOMIC DNA]</scope>
    <source>
        <strain evidence="5">ATCC MYA-4681 / CBS 112371</strain>
    </source>
</reference>
<dbReference type="Pfam" id="PF00170">
    <property type="entry name" value="bZIP_1"/>
    <property type="match status" value="1"/>
</dbReference>
<feature type="compositionally biased region" description="Basic and acidic residues" evidence="2">
    <location>
        <begin position="517"/>
        <end position="526"/>
    </location>
</feature>
<gene>
    <name evidence="4" type="ORF">ARB_02172</name>
</gene>
<feature type="region of interest" description="Disordered" evidence="2">
    <location>
        <begin position="110"/>
        <end position="177"/>
    </location>
</feature>
<dbReference type="eggNOG" id="ENOG502S89P">
    <property type="taxonomic scope" value="Eukaryota"/>
</dbReference>
<dbReference type="RefSeq" id="XP_003011618.1">
    <property type="nucleotide sequence ID" value="XM_003011572.1"/>
</dbReference>
<accession>D4B143</accession>
<feature type="compositionally biased region" description="Low complexity" evidence="2">
    <location>
        <begin position="319"/>
        <end position="330"/>
    </location>
</feature>
<proteinExistence type="predicted"/>
<dbReference type="PANTHER" id="PTHR37616:SF2">
    <property type="entry name" value="BZIP DOMAIN-CONTAINING PROTEIN"/>
    <property type="match status" value="1"/>
</dbReference>
<dbReference type="OMA" id="PSHNYDM"/>
<sequence>MTAWRLTSSLAPSFFAPYLNLVQLPTPTSTSTSTSTTTLFSITSILSTISTALDIGYKDHKTDTETAQLTAETVIMAAMGEMLPTLSPLTSQPQSYDVAADMDSFLNLEPTMYPSPSVSPANSDSKTASKHGFVQHQQQQPQQQPQQQQQQQQQQSPQQPQYTAPSHQYTHYTQQTGLPPGGLANTIALNNYGFDPMGMVHPVDGVYGRMGQPMNSLSTLPLKDSTEMDLDENLADSDAYIVPSQANKTQFVDPSALGAQEIPLSAAANQTRRVYPGIHQQQAARAKAALQQRQEMLQRQQQQQQQQQQQHQHQHHQQPLHQQQSSQQRQTPEAHQNRPQSKFNRNMDPRVQEKISHILQQMRQNSVSSLEETEQTSSLPQPTKYKKDEQDMDEDERLLASEEGKKLSSKERRQLRNKVSARAFRSRRKEYIGQLEGEVAAKTNEANELRQKNNALALENARLTDFTRMLLSSSHFAPLLSEISANGLPPNLGSQSQPQVQTHTTPAPQLPSQPTGTKEEGIEQPHQEVSVPNLQTGLPVVPEQAFDFASIDLNDQGWNSGIDFNFTNPSVFAVVDVPTCPSLDMEAITGKSSNSVGPVTSDETKEVIPSIDTVSFGIDNLEAPKKEASIPVSAADLDIDENDPCFALYLDQPCTPPTSDQTSDKVFTTVKLDDISSKIELVVEGSSSNNTSDEISATTNRDFERLCANMEASCHYIFQATSHFV</sequence>
<name>D4B143_ARTBC</name>
<evidence type="ECO:0000256" key="1">
    <source>
        <dbReference type="SAM" id="Coils"/>
    </source>
</evidence>
<feature type="compositionally biased region" description="Low complexity" evidence="2">
    <location>
        <begin position="366"/>
        <end position="379"/>
    </location>
</feature>
<feature type="compositionally biased region" description="Low complexity" evidence="2">
    <location>
        <begin position="285"/>
        <end position="311"/>
    </location>
</feature>
<dbReference type="KEGG" id="abe:ARB_02172"/>
<dbReference type="GeneID" id="9523389"/>
<dbReference type="CDD" id="cd14810">
    <property type="entry name" value="bZIP_u1"/>
    <property type="match status" value="1"/>
</dbReference>
<feature type="coiled-coil region" evidence="1">
    <location>
        <begin position="432"/>
        <end position="459"/>
    </location>
</feature>
<evidence type="ECO:0000256" key="2">
    <source>
        <dbReference type="SAM" id="MobiDB-lite"/>
    </source>
</evidence>
<feature type="domain" description="BZIP" evidence="3">
    <location>
        <begin position="407"/>
        <end position="470"/>
    </location>
</feature>
<dbReference type="AlphaFoldDB" id="D4B143"/>
<dbReference type="HOGENOM" id="CLU_020078_1_1_1"/>
<dbReference type="InterPro" id="IPR004827">
    <property type="entry name" value="bZIP"/>
</dbReference>
<comment type="caution">
    <text evidence="4">The sequence shown here is derived from an EMBL/GenBank/DDBJ whole genome shotgun (WGS) entry which is preliminary data.</text>
</comment>
<organism evidence="4 5">
    <name type="scientific">Arthroderma benhamiae (strain ATCC MYA-4681 / CBS 112371)</name>
    <name type="common">Trichophyton mentagrophytes</name>
    <dbReference type="NCBI Taxonomy" id="663331"/>
    <lineage>
        <taxon>Eukaryota</taxon>
        <taxon>Fungi</taxon>
        <taxon>Dikarya</taxon>
        <taxon>Ascomycota</taxon>
        <taxon>Pezizomycotina</taxon>
        <taxon>Eurotiomycetes</taxon>
        <taxon>Eurotiomycetidae</taxon>
        <taxon>Onygenales</taxon>
        <taxon>Arthrodermataceae</taxon>
        <taxon>Trichophyton</taxon>
    </lineage>
</organism>
<feature type="region of interest" description="Disordered" evidence="2">
    <location>
        <begin position="487"/>
        <end position="526"/>
    </location>
</feature>
<evidence type="ECO:0000313" key="4">
    <source>
        <dbReference type="EMBL" id="EFE30978.1"/>
    </source>
</evidence>
<feature type="region of interest" description="Disordered" evidence="2">
    <location>
        <begin position="362"/>
        <end position="420"/>
    </location>
</feature>
<dbReference type="GO" id="GO:0003700">
    <property type="term" value="F:DNA-binding transcription factor activity"/>
    <property type="evidence" value="ECO:0007669"/>
    <property type="project" value="InterPro"/>
</dbReference>
<feature type="compositionally biased region" description="Polar residues" evidence="2">
    <location>
        <begin position="162"/>
        <end position="177"/>
    </location>
</feature>
<dbReference type="SUPFAM" id="SSF57959">
    <property type="entry name" value="Leucine zipper domain"/>
    <property type="match status" value="1"/>
</dbReference>
<dbReference type="Gene3D" id="1.20.5.170">
    <property type="match status" value="1"/>
</dbReference>